<dbReference type="EMBL" id="HE573018">
    <property type="protein sequence ID" value="CCC46645.1"/>
    <property type="molecule type" value="Genomic_DNA"/>
</dbReference>
<organism evidence="6">
    <name type="scientific">Trypanosoma vivax (strain Y486)</name>
    <dbReference type="NCBI Taxonomy" id="1055687"/>
    <lineage>
        <taxon>Eukaryota</taxon>
        <taxon>Discoba</taxon>
        <taxon>Euglenozoa</taxon>
        <taxon>Kinetoplastea</taxon>
        <taxon>Metakinetoplastina</taxon>
        <taxon>Trypanosomatida</taxon>
        <taxon>Trypanosomatidae</taxon>
        <taxon>Trypanosoma</taxon>
        <taxon>Duttonella</taxon>
    </lineage>
</organism>
<evidence type="ECO:0000256" key="3">
    <source>
        <dbReference type="PROSITE-ProRule" id="PRU00339"/>
    </source>
</evidence>
<feature type="signal peptide" evidence="5">
    <location>
        <begin position="1"/>
        <end position="28"/>
    </location>
</feature>
<accession>G0TRS3</accession>
<feature type="region of interest" description="Disordered" evidence="4">
    <location>
        <begin position="396"/>
        <end position="422"/>
    </location>
</feature>
<dbReference type="GO" id="GO:0051879">
    <property type="term" value="F:Hsp90 protein binding"/>
    <property type="evidence" value="ECO:0007669"/>
    <property type="project" value="TreeGrafter"/>
</dbReference>
<gene>
    <name evidence="6" type="ORF">TVY486_0200570</name>
</gene>
<proteinExistence type="predicted"/>
<sequence length="474" mass="53725">MIMETFHGVGTCWLLISVLFPFSRKSLPISFSSPFNFCTGNYIYLLYLEKMSSSHEDRLAFMRSLGISQEDIMDPSTVLAGKVNTDRSIKSPFSNGTAERLSLDSDMYKTRKAVVHESSPSVFKSDTPTKNIAVRHQENERSAFNKMIPENLKDRGNSAFDEGRYRDALLCYTEAIEYLQSCAYSLPGMDQIKPCNNHGMIPVPDSGDSKLTLLAALFSNRSACFLQAAKQIGTEEAYENAIRDADRAVALRPSWFKGYSRQGDVYFKMKKYGQAVEAYGMALQLDPGNNNILYSLREARQRSRAKVKEEVRLSRNPMLSSSTPVQAAATPLQPKVALESKAHTSDVTIGKRESSQSRLTVRQRWSEFKHEVEANVNQPTGDNYRLEQLRLFREQKEREKREATTHKEKEQHNREPISQNCVNEVQSGIMDSAMKSSSRRERLGAIPAEFSSDAAAAYQQRLLEEFRRKKAQRA</sequence>
<keyword evidence="1" id="KW-0677">Repeat</keyword>
<dbReference type="VEuPathDB" id="TriTrypDB:TvY486_0200570"/>
<dbReference type="InterPro" id="IPR019734">
    <property type="entry name" value="TPR_rpt"/>
</dbReference>
<feature type="chain" id="PRO_5003409780" evidence="5">
    <location>
        <begin position="29"/>
        <end position="474"/>
    </location>
</feature>
<dbReference type="Gene3D" id="1.25.40.10">
    <property type="entry name" value="Tetratricopeptide repeat domain"/>
    <property type="match status" value="1"/>
</dbReference>
<protein>
    <submittedName>
        <fullName evidence="6">Uncharacterized protein</fullName>
    </submittedName>
</protein>
<feature type="repeat" description="TPR" evidence="3">
    <location>
        <begin position="256"/>
        <end position="289"/>
    </location>
</feature>
<dbReference type="AlphaFoldDB" id="G0TRS3"/>
<evidence type="ECO:0000256" key="1">
    <source>
        <dbReference type="ARBA" id="ARBA00022737"/>
    </source>
</evidence>
<keyword evidence="2 3" id="KW-0802">TPR repeat</keyword>
<dbReference type="InterPro" id="IPR011990">
    <property type="entry name" value="TPR-like_helical_dom_sf"/>
</dbReference>
<dbReference type="SMART" id="SM00028">
    <property type="entry name" value="TPR"/>
    <property type="match status" value="2"/>
</dbReference>
<feature type="compositionally biased region" description="Basic and acidic residues" evidence="4">
    <location>
        <begin position="396"/>
        <end position="415"/>
    </location>
</feature>
<reference evidence="6" key="1">
    <citation type="journal article" date="2012" name="Proc. Natl. Acad. Sci. U.S.A.">
        <title>Antigenic diversity is generated by distinct evolutionary mechanisms in African trypanosome species.</title>
        <authorList>
            <person name="Jackson A.P."/>
            <person name="Berry A."/>
            <person name="Aslett M."/>
            <person name="Allison H.C."/>
            <person name="Burton P."/>
            <person name="Vavrova-Anderson J."/>
            <person name="Brown R."/>
            <person name="Browne H."/>
            <person name="Corton N."/>
            <person name="Hauser H."/>
            <person name="Gamble J."/>
            <person name="Gilderthorp R."/>
            <person name="Marcello L."/>
            <person name="McQuillan J."/>
            <person name="Otto T.D."/>
            <person name="Quail M.A."/>
            <person name="Sanders M.J."/>
            <person name="van Tonder A."/>
            <person name="Ginger M.L."/>
            <person name="Field M.C."/>
            <person name="Barry J.D."/>
            <person name="Hertz-Fowler C."/>
            <person name="Berriman M."/>
        </authorList>
    </citation>
    <scope>NUCLEOTIDE SEQUENCE</scope>
    <source>
        <strain evidence="6">Y486</strain>
    </source>
</reference>
<dbReference type="SUPFAM" id="SSF48452">
    <property type="entry name" value="TPR-like"/>
    <property type="match status" value="1"/>
</dbReference>
<evidence type="ECO:0000256" key="5">
    <source>
        <dbReference type="SAM" id="SignalP"/>
    </source>
</evidence>
<dbReference type="PANTHER" id="PTHR22904:SF534">
    <property type="match status" value="1"/>
</dbReference>
<dbReference type="PROSITE" id="PS50005">
    <property type="entry name" value="TPR"/>
    <property type="match status" value="1"/>
</dbReference>
<evidence type="ECO:0000256" key="2">
    <source>
        <dbReference type="ARBA" id="ARBA00022803"/>
    </source>
</evidence>
<dbReference type="PANTHER" id="PTHR22904">
    <property type="entry name" value="TPR REPEAT CONTAINING PROTEIN"/>
    <property type="match status" value="1"/>
</dbReference>
<evidence type="ECO:0000313" key="6">
    <source>
        <dbReference type="EMBL" id="CCC46645.1"/>
    </source>
</evidence>
<evidence type="ECO:0000256" key="4">
    <source>
        <dbReference type="SAM" id="MobiDB-lite"/>
    </source>
</evidence>
<dbReference type="Pfam" id="PF00515">
    <property type="entry name" value="TPR_1"/>
    <property type="match status" value="1"/>
</dbReference>
<keyword evidence="5" id="KW-0732">Signal</keyword>
<name>G0TRS3_TRYVY</name>